<name>A0A1E3H493_9HYPH</name>
<dbReference type="InterPro" id="IPR052917">
    <property type="entry name" value="Stress-Dev_Protein"/>
</dbReference>
<dbReference type="PANTHER" id="PTHR34818">
    <property type="entry name" value="PROTEIN BLI-3"/>
    <property type="match status" value="1"/>
</dbReference>
<proteinExistence type="predicted"/>
<sequence>MIGEDHDYHACLSGRLELRHDPAQIDKHWNNVIAAWFEGGKDDPNLTMLALKLDDAAIWASTGNPLRFGWEIAKSNYDEEKTPDVGIRTSVRFS</sequence>
<accession>A0A1E3H493</accession>
<dbReference type="InterPro" id="IPR038725">
    <property type="entry name" value="YdaG_split_barrel_FMN-bd"/>
</dbReference>
<evidence type="ECO:0000313" key="2">
    <source>
        <dbReference type="EMBL" id="ODN70586.1"/>
    </source>
</evidence>
<dbReference type="EMBL" id="MCRJ01000045">
    <property type="protein sequence ID" value="ODN70586.1"/>
    <property type="molecule type" value="Genomic_DNA"/>
</dbReference>
<feature type="domain" description="General stress protein FMN-binding split barrel" evidence="1">
    <location>
        <begin position="3"/>
        <end position="81"/>
    </location>
</feature>
<evidence type="ECO:0000313" key="3">
    <source>
        <dbReference type="Proteomes" id="UP000094622"/>
    </source>
</evidence>
<dbReference type="Gene3D" id="2.30.110.10">
    <property type="entry name" value="Electron Transport, Fmn-binding Protein, Chain A"/>
    <property type="match status" value="1"/>
</dbReference>
<organism evidence="2 3">
    <name type="scientific">Methylobrevis pamukkalensis</name>
    <dbReference type="NCBI Taxonomy" id="1439726"/>
    <lineage>
        <taxon>Bacteria</taxon>
        <taxon>Pseudomonadati</taxon>
        <taxon>Pseudomonadota</taxon>
        <taxon>Alphaproteobacteria</taxon>
        <taxon>Hyphomicrobiales</taxon>
        <taxon>Pleomorphomonadaceae</taxon>
        <taxon>Methylobrevis</taxon>
    </lineage>
</organism>
<dbReference type="AlphaFoldDB" id="A0A1E3H493"/>
<dbReference type="PANTHER" id="PTHR34818:SF1">
    <property type="entry name" value="PROTEIN BLI-3"/>
    <property type="match status" value="1"/>
</dbReference>
<reference evidence="2 3" key="1">
    <citation type="submission" date="2016-07" db="EMBL/GenBank/DDBJ databases">
        <title>Draft Genome Sequence of Methylobrevis pamukkalensis PK2.</title>
        <authorList>
            <person name="Vasilenko O.V."/>
            <person name="Doronina N.V."/>
            <person name="Shmareva M.N."/>
            <person name="Tarlachkov S.V."/>
            <person name="Mustakhimov I."/>
            <person name="Trotsenko Y.A."/>
        </authorList>
    </citation>
    <scope>NUCLEOTIDE SEQUENCE [LARGE SCALE GENOMIC DNA]</scope>
    <source>
        <strain evidence="2 3">PK2</strain>
    </source>
</reference>
<evidence type="ECO:0000259" key="1">
    <source>
        <dbReference type="Pfam" id="PF16242"/>
    </source>
</evidence>
<dbReference type="Pfam" id="PF16242">
    <property type="entry name" value="Pyrid_ox_like"/>
    <property type="match status" value="1"/>
</dbReference>
<dbReference type="Proteomes" id="UP000094622">
    <property type="component" value="Unassembled WGS sequence"/>
</dbReference>
<dbReference type="PATRIC" id="fig|1439726.3.peg.2192"/>
<gene>
    <name evidence="2" type="ORF">A6302_02074</name>
</gene>
<dbReference type="InterPro" id="IPR012349">
    <property type="entry name" value="Split_barrel_FMN-bd"/>
</dbReference>
<comment type="caution">
    <text evidence="2">The sequence shown here is derived from an EMBL/GenBank/DDBJ whole genome shotgun (WGS) entry which is preliminary data.</text>
</comment>
<dbReference type="SUPFAM" id="SSF50475">
    <property type="entry name" value="FMN-binding split barrel"/>
    <property type="match status" value="1"/>
</dbReference>
<protein>
    <recommendedName>
        <fullName evidence="1">General stress protein FMN-binding split barrel domain-containing protein</fullName>
    </recommendedName>
</protein>
<keyword evidence="3" id="KW-1185">Reference proteome</keyword>